<dbReference type="InterPro" id="IPR025157">
    <property type="entry name" value="Hemagglutinin_rpt"/>
</dbReference>
<dbReference type="InterPro" id="IPR012334">
    <property type="entry name" value="Pectin_lyas_fold"/>
</dbReference>
<name>A0A0Y5KHG4_NEIME</name>
<dbReference type="Pfam" id="PF13332">
    <property type="entry name" value="Fil_haemagg_2"/>
    <property type="match status" value="3"/>
</dbReference>
<feature type="compositionally biased region" description="Basic and acidic residues" evidence="1">
    <location>
        <begin position="1286"/>
        <end position="1295"/>
    </location>
</feature>
<protein>
    <submittedName>
        <fullName evidence="4">Hemagglutinin</fullName>
    </submittedName>
</protein>
<dbReference type="GO" id="GO:0003824">
    <property type="term" value="F:catalytic activity"/>
    <property type="evidence" value="ECO:0007669"/>
    <property type="project" value="UniProtKB-ARBA"/>
</dbReference>
<comment type="caution">
    <text evidence="4">The sequence shown here is derived from an EMBL/GenBank/DDBJ whole genome shotgun (WGS) entry which is preliminary data.</text>
</comment>
<evidence type="ECO:0000313" key="5">
    <source>
        <dbReference type="Proteomes" id="UP000283829"/>
    </source>
</evidence>
<feature type="compositionally biased region" description="Polar residues" evidence="1">
    <location>
        <begin position="1315"/>
        <end position="1327"/>
    </location>
</feature>
<evidence type="ECO:0000313" key="4">
    <source>
        <dbReference type="EMBL" id="RQJ67481.1"/>
    </source>
</evidence>
<keyword evidence="2" id="KW-1133">Transmembrane helix</keyword>
<feature type="domain" description="Filamentous haemagglutinin FhaB/tRNA nuclease CdiA-like TPS" evidence="3">
    <location>
        <begin position="98"/>
        <end position="218"/>
    </location>
</feature>
<dbReference type="Gene3D" id="2.160.20.10">
    <property type="entry name" value="Single-stranded right-handed beta-helix, Pectin lyase-like"/>
    <property type="match status" value="1"/>
</dbReference>
<dbReference type="Pfam" id="PF13018">
    <property type="entry name" value="ESPR"/>
    <property type="match status" value="1"/>
</dbReference>
<feature type="region of interest" description="Disordered" evidence="1">
    <location>
        <begin position="1286"/>
        <end position="1327"/>
    </location>
</feature>
<dbReference type="EMBL" id="NWXB01000006">
    <property type="protein sequence ID" value="RQJ67481.1"/>
    <property type="molecule type" value="Genomic_DNA"/>
</dbReference>
<dbReference type="SUPFAM" id="SSF51126">
    <property type="entry name" value="Pectin lyase-like"/>
    <property type="match status" value="1"/>
</dbReference>
<feature type="region of interest" description="Disordered" evidence="1">
    <location>
        <begin position="762"/>
        <end position="788"/>
    </location>
</feature>
<evidence type="ECO:0000256" key="1">
    <source>
        <dbReference type="SAM" id="MobiDB-lite"/>
    </source>
</evidence>
<organism evidence="4 5">
    <name type="scientific">Neisseria meningitidis</name>
    <dbReference type="NCBI Taxonomy" id="487"/>
    <lineage>
        <taxon>Bacteria</taxon>
        <taxon>Pseudomonadati</taxon>
        <taxon>Pseudomonadota</taxon>
        <taxon>Betaproteobacteria</taxon>
        <taxon>Neisseriales</taxon>
        <taxon>Neisseriaceae</taxon>
        <taxon>Neisseria</taxon>
    </lineage>
</organism>
<dbReference type="Proteomes" id="UP000283829">
    <property type="component" value="Unassembled WGS sequence"/>
</dbReference>
<dbReference type="InterPro" id="IPR008638">
    <property type="entry name" value="FhaB/CdiA-like_TPS"/>
</dbReference>
<dbReference type="InterPro" id="IPR024973">
    <property type="entry name" value="ESPR"/>
</dbReference>
<reference evidence="4 5" key="1">
    <citation type="submission" date="2017-09" db="EMBL/GenBank/DDBJ databases">
        <title>Phenotypic and genotypic characterization of Colombian isolates of Neisseria meningitidis recovered from invasive disease.</title>
        <authorList>
            <person name="Duarte C."/>
            <person name="Gabastou J.M."/>
            <person name="Moreno J."/>
        </authorList>
    </citation>
    <scope>NUCLEOTIDE SEQUENCE [LARGE SCALE GENOMIC DNA]</scope>
    <source>
        <strain evidence="4 5">INS-Nm1124</strain>
    </source>
</reference>
<dbReference type="SMART" id="SM00912">
    <property type="entry name" value="Haemagg_act"/>
    <property type="match status" value="1"/>
</dbReference>
<feature type="transmembrane region" description="Helical" evidence="2">
    <location>
        <begin position="54"/>
        <end position="75"/>
    </location>
</feature>
<accession>A0A0Y5KHG4</accession>
<evidence type="ECO:0000259" key="3">
    <source>
        <dbReference type="SMART" id="SM00912"/>
    </source>
</evidence>
<dbReference type="NCBIfam" id="TIGR01731">
    <property type="entry name" value="fil_hemag_20aa"/>
    <property type="match status" value="7"/>
</dbReference>
<keyword evidence="2" id="KW-0472">Membrane</keyword>
<evidence type="ECO:0000256" key="2">
    <source>
        <dbReference type="SAM" id="Phobius"/>
    </source>
</evidence>
<gene>
    <name evidence="4" type="ORF">COI09_04715</name>
</gene>
<dbReference type="RefSeq" id="WP_002227316.1">
    <property type="nucleotide sequence ID" value="NZ_FESW01000003.1"/>
</dbReference>
<dbReference type="InterPro" id="IPR011050">
    <property type="entry name" value="Pectin_lyase_fold/virulence"/>
</dbReference>
<keyword evidence="2" id="KW-0812">Transmembrane</keyword>
<dbReference type="NCBIfam" id="TIGR01901">
    <property type="entry name" value="adhes_NPXG"/>
    <property type="match status" value="1"/>
</dbReference>
<dbReference type="InterPro" id="IPR010069">
    <property type="entry name" value="CdiA_FHA1_rpt"/>
</dbReference>
<dbReference type="Pfam" id="PF05860">
    <property type="entry name" value="TPS"/>
    <property type="match status" value="1"/>
</dbReference>
<proteinExistence type="predicted"/>
<sequence length="2273" mass="242963">MNKRCYKVIFNKKRSCMMAVAENVHRDGKSMQDSEAASVRVTGAASVSSARAAFGFRMAAFSVMLALGVAAFSPAPASGIIADKSAPKNQQAVILQTANGLPQVNIQTPSSQGVSVNRFKQFDVDEKGVILNNSRSNTQTQLGGWIQGNPHLARGEARVIVNQIDSSNPSLLNGYIEVGGKRAEVVVANPSGIRVNGGGLINAASVTLTSGVPVLNNGNLTGFDVSSGKVVIGGKGLDTSDADYTRILSRAAEINAGVWGKDVKVVSGKNKLDFDGSLAKTASAPSSSDSVTPTVAIDTATLGGMYADKITLISTDNGAVIRNKGRIFAATGGVTLSADGKLSNSGSIDAAEITISAQTVDNRQGFIRSGKGSVLKVSDGINNQAGLIGSAGLLDIRDTGKSSLHINNTDGTIIAGKDVSLQAKSLDNDGILTAARDVSVSLHDDFAGKRDIEAGRTLTFSTQGRLKNTRIIQAGDTVSLTAAQIDNTVSGKIQSGNRTGLNGKNGITNRGLINSNGITLLQTEAKSDNAGTGRIYGSRVAVEADTLLNREETVNGETKAAVIAARERLDIGAREIENREAALLSSSGDLHIGSALNGSRQVQGANTSLHNRSAAIESSGNIRIATKDLQNTNEHLRFHTEETHREHRIEYQAEGRTERYPEGSQKELGWEIFEDESLHMRTPDGSPHSVWYKYDYERITAESKITESKPGQIISGGNLVLDAAKLKNHNSRIIAGGRLIVGTPESALDNDETLGTKTITDKGDLHRYHRHHKKGRDSTGYSRSPYEPAPEVSSIRMGISAYKGYAPQQASDIPGTVVPVVAENGIHPTFTLPNSSLFAIAPNNKGYLIETDPAFTDYRKWLGSGYMLAALQQDPNHIHKRLGDGYYEQKLVNEQIAKLTGYRRLDGYTNDEEQFKALMDNGITIAKELQLTPGIALSAEQVARLTSDIVWLENETVTLPDGTTQTVLKPKVYVRARPKDMNGQGALLSGSVVDIGSGAIENRGGLIAGREALILNAQNIKNLQGDLQGKNIFAAAGSDITNTGSIGAENALLLKASNNIESRSETRSNQNEQGSVRNIGRVAGIYLTGRQNGSVLLDAGNNIVLTASELTNQSEDGQTVLNAGGDIRSDTTGISRNQNTIFDSDNYVIRKEQNEVGSTIRTRGNLSLNAKGDIRIRAAEVGSEQGRLKLAAGRDIKVEAGKAHTETEDALKYTGRSGGGIKQKMTRHLKNQNGQAVSGTLDGKEIILVSGRDITVTGSNIIADNHTILSAKNNIVLKAAETRSRSAEMNKKEKSGLMGSGGIGFTAGSKKDTQTNRSETVSHTESVVGSLNGNTLISAGKHYTQTGSTISSPQGDVGISSGKISIDAAQNRYSQESKQVYEQKGVTVAISVPVVNTVMGAVDAVKAVQTVGKSKNSRVNAMAAANALNKGVDSGVALYNAARNPKKAAGQGISVSVTYGEQKNTSESRIKGTQVQEGKITGGGKVSLTASGAGKDSRITITGSDVYGGKGTRLKAENAVQIEAARQTHQERSENKSAGFNAGVAIAINKGISFGFTAGANYGKGYGNGDETAYRNSHIGSKDSQTAIESGGDTVIKGGQLKGKGVGVTAESLHIESLQDTAVFKGKQENVSAQVTVGYGFSVGGSYNRSKSSSDYASVNEQSGIFAGGDGYRIRVNGKTGLVGAAVVSDADKSKNLLKTSEIWHKDIQNHASAAASALGLSGGFSYSPKPTSGQYSTKKEAEIGKIGGKPVSLMRFDQVSAKDDELNEKYRSERIEKGETFKEANLNQNNAGGLKFGLKQNDIHSNDKYALAKMGLGNLLGNAKESESRQSITRSVISEGDWQIASAQGRKNIAGIEKGTSSAHKALAKADREGLLKEVELNRDVAKEFINETLIGGIADEAYRSQFIAEHRLMTFKMDENGEPIEDKQLEEDINKQFDNSVKLKKEFASFKDYWEAYKAIGGNIYELREVSDQERKNLKTARYTDPETGKTVEKIVVGVNGIFNNIQAAAKFAAQQYVGRFNPEKNRYERTYENVYFLHNPETNGRGFSKLPEIAVAAFHKMLEGAKIGNKTVIGLSNSGLALGNIMEDYGKDKNGLFVGSHSRGTLVVDNVLNTLNTQANRDKKILSNTELKMVGPAANVVRADKRLFQLQQGVTTPRTADFARQSIQIENHELDLIGMLIGRNPATVGTNTRQKSQWQAIRDIIGDYTSPHNCYGMANKQCVTDGHRDPENKQTQSPTGVFERGVSNEIEIMYRPVRIYDLQHPKGKTK</sequence>